<feature type="domain" description="DUF6884" evidence="1">
    <location>
        <begin position="10"/>
        <end position="112"/>
    </location>
</feature>
<dbReference type="EMBL" id="POUA01000196">
    <property type="protein sequence ID" value="PZG39897.1"/>
    <property type="molecule type" value="Genomic_DNA"/>
</dbReference>
<proteinExistence type="predicted"/>
<gene>
    <name evidence="2" type="ORF">C1I98_23010</name>
</gene>
<name>A0A2W2H0Q6_9ACTN</name>
<dbReference type="RefSeq" id="WP_111169510.1">
    <property type="nucleotide sequence ID" value="NZ_POUA01000196.1"/>
</dbReference>
<comment type="caution">
    <text evidence="2">The sequence shown here is derived from an EMBL/GenBank/DDBJ whole genome shotgun (WGS) entry which is preliminary data.</text>
</comment>
<dbReference type="Proteomes" id="UP000248544">
    <property type="component" value="Unassembled WGS sequence"/>
</dbReference>
<evidence type="ECO:0000313" key="3">
    <source>
        <dbReference type="Proteomes" id="UP000248544"/>
    </source>
</evidence>
<dbReference type="Pfam" id="PF21818">
    <property type="entry name" value="DUF6884"/>
    <property type="match status" value="1"/>
</dbReference>
<dbReference type="InterPro" id="IPR049251">
    <property type="entry name" value="DUF6884"/>
</dbReference>
<accession>A0A2W2H0Q6</accession>
<sequence length="141" mass="15815">MAADLRSELIIVGCSRRKLDTTQPVQALDLYQGWCFPQLRARIARGPAYRDRVLILSALHGLIPADTPITPYDQQLTPRRAAQLRPTTAATLASRPASRVLLLLEPRYRDALPDLPDTIEINDPVREWPKVAAVLDAWGWP</sequence>
<keyword evidence="3" id="KW-1185">Reference proteome</keyword>
<protein>
    <recommendedName>
        <fullName evidence="1">DUF6884 domain-containing protein</fullName>
    </recommendedName>
</protein>
<evidence type="ECO:0000259" key="1">
    <source>
        <dbReference type="Pfam" id="PF21818"/>
    </source>
</evidence>
<organism evidence="2 3">
    <name type="scientific">Spongiactinospora gelatinilytica</name>
    <dbReference type="NCBI Taxonomy" id="2666298"/>
    <lineage>
        <taxon>Bacteria</taxon>
        <taxon>Bacillati</taxon>
        <taxon>Actinomycetota</taxon>
        <taxon>Actinomycetes</taxon>
        <taxon>Streptosporangiales</taxon>
        <taxon>Streptosporangiaceae</taxon>
        <taxon>Spongiactinospora</taxon>
    </lineage>
</organism>
<evidence type="ECO:0000313" key="2">
    <source>
        <dbReference type="EMBL" id="PZG39897.1"/>
    </source>
</evidence>
<reference evidence="2 3" key="1">
    <citation type="submission" date="2018-01" db="EMBL/GenBank/DDBJ databases">
        <title>Draft genome sequence of Sphaerisporangium sp. 7K107.</title>
        <authorList>
            <person name="Sahin N."/>
            <person name="Saygin H."/>
            <person name="Ay H."/>
        </authorList>
    </citation>
    <scope>NUCLEOTIDE SEQUENCE [LARGE SCALE GENOMIC DNA]</scope>
    <source>
        <strain evidence="2 3">7K107</strain>
    </source>
</reference>
<dbReference type="AlphaFoldDB" id="A0A2W2H0Q6"/>